<keyword evidence="2" id="KW-1185">Reference proteome</keyword>
<reference evidence="1 2" key="1">
    <citation type="submission" date="2021-03" db="EMBL/GenBank/DDBJ databases">
        <title>Whole genome shotgun sequence of Actinoplanes toevensis NBRC 105298.</title>
        <authorList>
            <person name="Komaki H."/>
            <person name="Tamura T."/>
        </authorList>
    </citation>
    <scope>NUCLEOTIDE SEQUENCE [LARGE SCALE GENOMIC DNA]</scope>
    <source>
        <strain evidence="1 2">NBRC 105298</strain>
    </source>
</reference>
<dbReference type="RefSeq" id="WP_213004762.1">
    <property type="nucleotide sequence ID" value="NZ_BOQN01000007.1"/>
</dbReference>
<evidence type="ECO:0000313" key="2">
    <source>
        <dbReference type="Proteomes" id="UP000677082"/>
    </source>
</evidence>
<dbReference type="EMBL" id="BOQN01000007">
    <property type="protein sequence ID" value="GIM88777.1"/>
    <property type="molecule type" value="Genomic_DNA"/>
</dbReference>
<accession>A0A919T505</accession>
<name>A0A919T505_9ACTN</name>
<organism evidence="1 2">
    <name type="scientific">Paractinoplanes toevensis</name>
    <dbReference type="NCBI Taxonomy" id="571911"/>
    <lineage>
        <taxon>Bacteria</taxon>
        <taxon>Bacillati</taxon>
        <taxon>Actinomycetota</taxon>
        <taxon>Actinomycetes</taxon>
        <taxon>Micromonosporales</taxon>
        <taxon>Micromonosporaceae</taxon>
        <taxon>Paractinoplanes</taxon>
    </lineage>
</organism>
<dbReference type="Proteomes" id="UP000677082">
    <property type="component" value="Unassembled WGS sequence"/>
</dbReference>
<evidence type="ECO:0000313" key="1">
    <source>
        <dbReference type="EMBL" id="GIM88777.1"/>
    </source>
</evidence>
<gene>
    <name evidence="1" type="ORF">Ato02nite_005700</name>
</gene>
<sequence length="86" mass="9219">MADTLTAADRKLLTAVQAGHVSYSPGARGGHLWERWDPETRTHKTVTGSRMTSFVGRELVHPPKPRAAGTARITDAGELALANVEA</sequence>
<comment type="caution">
    <text evidence="1">The sequence shown here is derived from an EMBL/GenBank/DDBJ whole genome shotgun (WGS) entry which is preliminary data.</text>
</comment>
<proteinExistence type="predicted"/>
<protein>
    <submittedName>
        <fullName evidence="1">Uncharacterized protein</fullName>
    </submittedName>
</protein>
<dbReference type="AlphaFoldDB" id="A0A919T505"/>